<dbReference type="InterPro" id="IPR020058">
    <property type="entry name" value="Glu/Gln-tRNA-synth_Ib_cat-dom"/>
</dbReference>
<evidence type="ECO:0000256" key="2">
    <source>
        <dbReference type="ARBA" id="ARBA00022741"/>
    </source>
</evidence>
<dbReference type="SUPFAM" id="SSF52374">
    <property type="entry name" value="Nucleotidylyl transferase"/>
    <property type="match status" value="1"/>
</dbReference>
<sequence>VGGKLLLRIEDTDQSRKVENATERLLSTFNKLNIQFDEGPECGGENGPYFQSQRLDIYRHYIQI</sequence>
<dbReference type="GO" id="GO:0004818">
    <property type="term" value="F:glutamate-tRNA ligase activity"/>
    <property type="evidence" value="ECO:0007669"/>
    <property type="project" value="TreeGrafter"/>
</dbReference>
<keyword evidence="2" id="KW-0547">Nucleotide-binding</keyword>
<evidence type="ECO:0000259" key="5">
    <source>
        <dbReference type="Pfam" id="PF00749"/>
    </source>
</evidence>
<dbReference type="GO" id="GO:0006424">
    <property type="term" value="P:glutamyl-tRNA aminoacylation"/>
    <property type="evidence" value="ECO:0007669"/>
    <property type="project" value="TreeGrafter"/>
</dbReference>
<feature type="non-terminal residue" evidence="6">
    <location>
        <position position="64"/>
    </location>
</feature>
<evidence type="ECO:0000313" key="6">
    <source>
        <dbReference type="EMBL" id="SVE41112.1"/>
    </source>
</evidence>
<evidence type="ECO:0000256" key="4">
    <source>
        <dbReference type="ARBA" id="ARBA00023146"/>
    </source>
</evidence>
<dbReference type="PANTHER" id="PTHR43311:SF2">
    <property type="entry name" value="GLUTAMATE--TRNA LIGASE, MITOCHONDRIAL-RELATED"/>
    <property type="match status" value="1"/>
</dbReference>
<dbReference type="Gene3D" id="3.40.50.620">
    <property type="entry name" value="HUPs"/>
    <property type="match status" value="1"/>
</dbReference>
<proteinExistence type="predicted"/>
<keyword evidence="1" id="KW-0436">Ligase</keyword>
<dbReference type="PANTHER" id="PTHR43311">
    <property type="entry name" value="GLUTAMATE--TRNA LIGASE"/>
    <property type="match status" value="1"/>
</dbReference>
<dbReference type="EMBL" id="UINC01215437">
    <property type="protein sequence ID" value="SVE41112.1"/>
    <property type="molecule type" value="Genomic_DNA"/>
</dbReference>
<keyword evidence="4" id="KW-0030">Aminoacyl-tRNA synthetase</keyword>
<protein>
    <recommendedName>
        <fullName evidence="5">Glutamyl/glutaminyl-tRNA synthetase class Ib catalytic domain-containing protein</fullName>
    </recommendedName>
</protein>
<accession>A0A383D9F8</accession>
<name>A0A383D9F8_9ZZZZ</name>
<dbReference type="InterPro" id="IPR049940">
    <property type="entry name" value="GluQ/Sye"/>
</dbReference>
<gene>
    <name evidence="6" type="ORF">METZ01_LOCUS493966</name>
</gene>
<dbReference type="GO" id="GO:0005524">
    <property type="term" value="F:ATP binding"/>
    <property type="evidence" value="ECO:0007669"/>
    <property type="project" value="UniProtKB-KW"/>
</dbReference>
<feature type="non-terminal residue" evidence="6">
    <location>
        <position position="1"/>
    </location>
</feature>
<dbReference type="AlphaFoldDB" id="A0A383D9F8"/>
<dbReference type="InterPro" id="IPR014729">
    <property type="entry name" value="Rossmann-like_a/b/a_fold"/>
</dbReference>
<evidence type="ECO:0000256" key="1">
    <source>
        <dbReference type="ARBA" id="ARBA00022598"/>
    </source>
</evidence>
<dbReference type="Pfam" id="PF00749">
    <property type="entry name" value="tRNA-synt_1c"/>
    <property type="match status" value="1"/>
</dbReference>
<reference evidence="6" key="1">
    <citation type="submission" date="2018-05" db="EMBL/GenBank/DDBJ databases">
        <authorList>
            <person name="Lanie J.A."/>
            <person name="Ng W.-L."/>
            <person name="Kazmierczak K.M."/>
            <person name="Andrzejewski T.M."/>
            <person name="Davidsen T.M."/>
            <person name="Wayne K.J."/>
            <person name="Tettelin H."/>
            <person name="Glass J.I."/>
            <person name="Rusch D."/>
            <person name="Podicherti R."/>
            <person name="Tsui H.-C.T."/>
            <person name="Winkler M.E."/>
        </authorList>
    </citation>
    <scope>NUCLEOTIDE SEQUENCE</scope>
</reference>
<keyword evidence="3" id="KW-0067">ATP-binding</keyword>
<dbReference type="GO" id="GO:0005829">
    <property type="term" value="C:cytosol"/>
    <property type="evidence" value="ECO:0007669"/>
    <property type="project" value="TreeGrafter"/>
</dbReference>
<evidence type="ECO:0000256" key="3">
    <source>
        <dbReference type="ARBA" id="ARBA00022840"/>
    </source>
</evidence>
<feature type="domain" description="Glutamyl/glutaminyl-tRNA synthetase class Ib catalytic" evidence="5">
    <location>
        <begin position="2"/>
        <end position="63"/>
    </location>
</feature>
<organism evidence="6">
    <name type="scientific">marine metagenome</name>
    <dbReference type="NCBI Taxonomy" id="408172"/>
    <lineage>
        <taxon>unclassified sequences</taxon>
        <taxon>metagenomes</taxon>
        <taxon>ecological metagenomes</taxon>
    </lineage>
</organism>